<dbReference type="AlphaFoldDB" id="A0A4Y9IRD2"/>
<evidence type="ECO:0000313" key="2">
    <source>
        <dbReference type="Proteomes" id="UP000298285"/>
    </source>
</evidence>
<accession>A0A4Y9IRD2</accession>
<protein>
    <submittedName>
        <fullName evidence="1">Uncharacterized protein</fullName>
    </submittedName>
</protein>
<comment type="caution">
    <text evidence="1">The sequence shown here is derived from an EMBL/GenBank/DDBJ whole genome shotgun (WGS) entry which is preliminary data.</text>
</comment>
<dbReference type="Proteomes" id="UP000298285">
    <property type="component" value="Unassembled WGS sequence"/>
</dbReference>
<organism evidence="1 2">
    <name type="scientific">Dysgonomonas mossii</name>
    <dbReference type="NCBI Taxonomy" id="163665"/>
    <lineage>
        <taxon>Bacteria</taxon>
        <taxon>Pseudomonadati</taxon>
        <taxon>Bacteroidota</taxon>
        <taxon>Bacteroidia</taxon>
        <taxon>Bacteroidales</taxon>
        <taxon>Dysgonomonadaceae</taxon>
        <taxon>Dysgonomonas</taxon>
    </lineage>
</organism>
<name>A0A4Y9IRD2_9BACT</name>
<sequence>MILMKPFHFIFTDHSHYCAETSCSSQQELSDQHHDCSICLFSFFNFTLQKFGNIRQLITVYVTTFIISDRVIFLPQLISDISTRGPPAYISSYTN</sequence>
<gene>
    <name evidence="1" type="ORF">E4T88_09360</name>
</gene>
<evidence type="ECO:0000313" key="1">
    <source>
        <dbReference type="EMBL" id="TFU90205.1"/>
    </source>
</evidence>
<proteinExistence type="predicted"/>
<reference evidence="1 2" key="1">
    <citation type="submission" date="2019-03" db="EMBL/GenBank/DDBJ databases">
        <title>Diversity of the mouse oral microbiome.</title>
        <authorList>
            <person name="Joseph S."/>
            <person name="Aduse-Opoku J."/>
            <person name="Curtis M."/>
            <person name="Wade W."/>
            <person name="Hashim A."/>
        </authorList>
    </citation>
    <scope>NUCLEOTIDE SEQUENCE [LARGE SCALE GENOMIC DNA]</scope>
    <source>
        <strain evidence="1 2">P11</strain>
    </source>
</reference>
<dbReference type="EMBL" id="SPPK01000002">
    <property type="protein sequence ID" value="TFU90205.1"/>
    <property type="molecule type" value="Genomic_DNA"/>
</dbReference>